<evidence type="ECO:0000256" key="1">
    <source>
        <dbReference type="SAM" id="Phobius"/>
    </source>
</evidence>
<dbReference type="GeneID" id="123115677"/>
<dbReference type="Gramene" id="TraesCS5B03G0139300.1">
    <property type="protein sequence ID" value="TraesCS5B03G0139300.1.CDS1"/>
    <property type="gene ID" value="TraesCS5B03G0139300"/>
</dbReference>
<dbReference type="Gramene" id="TraesLAC5B03G02766710.1">
    <property type="protein sequence ID" value="TraesLAC5B03G02766710.1.CDS1"/>
    <property type="gene ID" value="TraesLAC5B03G02766710"/>
</dbReference>
<feature type="transmembrane region" description="Helical" evidence="1">
    <location>
        <begin position="33"/>
        <end position="52"/>
    </location>
</feature>
<dbReference type="Gramene" id="TraesMAC5B03G02811510.1">
    <property type="protein sequence ID" value="TraesMAC5B03G02811510.1.CDS1"/>
    <property type="gene ID" value="TraesMAC5B03G02811510"/>
</dbReference>
<gene>
    <name evidence="2" type="primary">LOC123115677</name>
</gene>
<dbReference type="AlphaFoldDB" id="A0A3B6LER0"/>
<reference evidence="2" key="1">
    <citation type="submission" date="2018-08" db="EMBL/GenBank/DDBJ databases">
        <authorList>
            <person name="Rossello M."/>
        </authorList>
    </citation>
    <scope>NUCLEOTIDE SEQUENCE [LARGE SCALE GENOMIC DNA]</scope>
    <source>
        <strain evidence="2">cv. Chinese Spring</strain>
    </source>
</reference>
<dbReference type="RefSeq" id="XP_044392722.1">
    <property type="nucleotide sequence ID" value="XM_044536787.1"/>
</dbReference>
<dbReference type="Proteomes" id="UP000019116">
    <property type="component" value="Chromosome 5B"/>
</dbReference>
<organism evidence="2">
    <name type="scientific">Triticum aestivum</name>
    <name type="common">Wheat</name>
    <dbReference type="NCBI Taxonomy" id="4565"/>
    <lineage>
        <taxon>Eukaryota</taxon>
        <taxon>Viridiplantae</taxon>
        <taxon>Streptophyta</taxon>
        <taxon>Embryophyta</taxon>
        <taxon>Tracheophyta</taxon>
        <taxon>Spermatophyta</taxon>
        <taxon>Magnoliopsida</taxon>
        <taxon>Liliopsida</taxon>
        <taxon>Poales</taxon>
        <taxon>Poaceae</taxon>
        <taxon>BOP clade</taxon>
        <taxon>Pooideae</taxon>
        <taxon>Triticodae</taxon>
        <taxon>Triticeae</taxon>
        <taxon>Triticinae</taxon>
        <taxon>Triticum</taxon>
    </lineage>
</organism>
<proteinExistence type="predicted"/>
<dbReference type="Gramene" id="TraesCS5B02G055500.1">
    <property type="protein sequence ID" value="TraesCS5B02G055500.1.cds1"/>
    <property type="gene ID" value="TraesCS5B02G055500"/>
</dbReference>
<keyword evidence="1" id="KW-1133">Transmembrane helix</keyword>
<keyword evidence="3" id="KW-1185">Reference proteome</keyword>
<dbReference type="Gramene" id="TraesNOR5B03G02837230.1">
    <property type="protein sequence ID" value="TraesNOR5B03G02837230.1.CDS1"/>
    <property type="gene ID" value="TraesNOR5B03G02837230"/>
</dbReference>
<dbReference type="Gramene" id="TraesJAG5B03G02812410.1">
    <property type="protein sequence ID" value="TraesJAG5B03G02812410.1.CDS1"/>
    <property type="gene ID" value="TraesJAG5B03G02812410"/>
</dbReference>
<keyword evidence="1" id="KW-0812">Transmembrane</keyword>
<dbReference type="KEGG" id="taes:123115677"/>
<evidence type="ECO:0000313" key="3">
    <source>
        <dbReference type="Proteomes" id="UP000019116"/>
    </source>
</evidence>
<reference evidence="2" key="2">
    <citation type="submission" date="2018-10" db="UniProtKB">
        <authorList>
            <consortium name="EnsemblPlants"/>
        </authorList>
    </citation>
    <scope>IDENTIFICATION</scope>
</reference>
<dbReference type="Gramene" id="TraesLDM5B03G02814510.1">
    <property type="protein sequence ID" value="TraesLDM5B03G02814510.1.CDS1"/>
    <property type="gene ID" value="TraesLDM5B03G02814510"/>
</dbReference>
<dbReference type="OMA" id="KISTWCD"/>
<accession>A0A3B6LER0</accession>
<dbReference type="OrthoDB" id="690778at2759"/>
<evidence type="ECO:0000313" key="2">
    <source>
        <dbReference type="EnsemblPlants" id="TraesCS5B02G055500.1.cds1"/>
    </source>
</evidence>
<name>A0A3B6LER0_WHEAT</name>
<dbReference type="EnsemblPlants" id="TraesCS5B02G055500.1">
    <property type="protein sequence ID" value="TraesCS5B02G055500.1.cds1"/>
    <property type="gene ID" value="TraesCS5B02G055500"/>
</dbReference>
<dbReference type="PaxDb" id="4565-Traes_5BS_906B4AA3A.1"/>
<keyword evidence="1" id="KW-0472">Membrane</keyword>
<protein>
    <submittedName>
        <fullName evidence="2">Uncharacterized protein</fullName>
    </submittedName>
</protein>
<dbReference type="Gramene" id="TraesROB_scaffold_066949_01G000100.1">
    <property type="protein sequence ID" value="TraesROB_scaffold_066949_01G000100.1"/>
    <property type="gene ID" value="TraesROB_scaffold_066949_01G000100"/>
</dbReference>
<sequence>MQHQHHGQDVPPPKISTWCDIPSTLTMVDRRRVFAVAAATLCLVFAHGVAAARPLEEHRFAGVAPAAAAADMVMDVSAASPDGSATWERGDEALRAGKWLPLPLPTALTGGLRFPGVFQFPAATVGPSMPWMAGAPPALAGPGMPALVPPYVGVTRQEQLSVWASLFNPFRVRPRVPAQPSSVPAEPRVPAVASAGLDRTTTVDQPAAGAQIGEPKWGVFLGSATQNNNG</sequence>